<dbReference type="Pfam" id="PF12730">
    <property type="entry name" value="ABC2_membrane_4"/>
    <property type="match status" value="1"/>
</dbReference>
<reference evidence="2 3" key="1">
    <citation type="submission" date="2018-05" db="EMBL/GenBank/DDBJ databases">
        <title>Genomic Encyclopedia of Type Strains, Phase IV (KMG-IV): sequencing the most valuable type-strain genomes for metagenomic binning, comparative biology and taxonomic classification.</title>
        <authorList>
            <person name="Goeker M."/>
        </authorList>
    </citation>
    <scope>NUCLEOTIDE SEQUENCE [LARGE SCALE GENOMIC DNA]</scope>
    <source>
        <strain evidence="2 3">DSM 28579</strain>
    </source>
</reference>
<name>A0A7L4URT4_BALHA</name>
<evidence type="ECO:0000313" key="3">
    <source>
        <dbReference type="Proteomes" id="UP000251835"/>
    </source>
</evidence>
<comment type="caution">
    <text evidence="2">The sequence shown here is derived from an EMBL/GenBank/DDBJ whole genome shotgun (WGS) entry which is preliminary data.</text>
</comment>
<feature type="transmembrane region" description="Helical" evidence="1">
    <location>
        <begin position="138"/>
        <end position="160"/>
    </location>
</feature>
<feature type="transmembrane region" description="Helical" evidence="1">
    <location>
        <begin position="21"/>
        <end position="38"/>
    </location>
</feature>
<sequence length="240" mass="27279">MKAILNITRKELRRWLSMPSFYILLGLFLMSVGLYTWFFHAQDSFFDIERVFPASLGAIYWGLAIFAPILSTGVIMEEKKTNMFKVLLVKPISVRKIVVGKLGAIVVVLAIFLVLSSLHYLSILSISAINFHYVARNYLFLCLLGIAYASISMSVASFFYHYWKSYLFSYLIIFFVHFFANLLGSLSIAEVQIIFNYIGLYAHFDYFLSGGFALSTCVYLLSITTIGTAITIYKLGRDNS</sequence>
<dbReference type="AlphaFoldDB" id="A0A7L4URT4"/>
<feature type="transmembrane region" description="Helical" evidence="1">
    <location>
        <begin position="97"/>
        <end position="118"/>
    </location>
</feature>
<feature type="transmembrane region" description="Helical" evidence="1">
    <location>
        <begin position="58"/>
        <end position="76"/>
    </location>
</feature>
<evidence type="ECO:0000256" key="1">
    <source>
        <dbReference type="SAM" id="Phobius"/>
    </source>
</evidence>
<proteinExistence type="predicted"/>
<keyword evidence="1" id="KW-0472">Membrane</keyword>
<evidence type="ECO:0000313" key="2">
    <source>
        <dbReference type="EMBL" id="PVX52495.1"/>
    </source>
</evidence>
<dbReference type="RefSeq" id="WP_133241458.1">
    <property type="nucleotide sequence ID" value="NZ_QENZ01000003.1"/>
</dbReference>
<gene>
    <name evidence="2" type="ORF">C7377_0818</name>
</gene>
<feature type="transmembrane region" description="Helical" evidence="1">
    <location>
        <begin position="207"/>
        <end position="233"/>
    </location>
</feature>
<accession>A0A7L4URT4</accession>
<organism evidence="2 3">
    <name type="scientific">Balneicella halophila</name>
    <dbReference type="NCBI Taxonomy" id="1537566"/>
    <lineage>
        <taxon>Bacteria</taxon>
        <taxon>Pseudomonadati</taxon>
        <taxon>Bacteroidota</taxon>
        <taxon>Bacteroidia</taxon>
        <taxon>Bacteroidales</taxon>
        <taxon>Balneicellaceae</taxon>
        <taxon>Balneicella</taxon>
    </lineage>
</organism>
<dbReference type="PANTHER" id="PTHR43471">
    <property type="entry name" value="ABC TRANSPORTER PERMEASE"/>
    <property type="match status" value="1"/>
</dbReference>
<feature type="transmembrane region" description="Helical" evidence="1">
    <location>
        <begin position="167"/>
        <end position="195"/>
    </location>
</feature>
<dbReference type="OrthoDB" id="9794512at2"/>
<dbReference type="Proteomes" id="UP000251835">
    <property type="component" value="Unassembled WGS sequence"/>
</dbReference>
<keyword evidence="3" id="KW-1185">Reference proteome</keyword>
<dbReference type="EMBL" id="QENZ01000003">
    <property type="protein sequence ID" value="PVX52495.1"/>
    <property type="molecule type" value="Genomic_DNA"/>
</dbReference>
<protein>
    <submittedName>
        <fullName evidence="2">ABC-2 family transporter</fullName>
    </submittedName>
</protein>
<keyword evidence="1" id="KW-1133">Transmembrane helix</keyword>
<keyword evidence="1" id="KW-0812">Transmembrane</keyword>